<dbReference type="NCBIfam" id="TIGR00634">
    <property type="entry name" value="recN"/>
    <property type="match status" value="1"/>
</dbReference>
<dbReference type="SUPFAM" id="SSF52540">
    <property type="entry name" value="P-loop containing nucleoside triphosphate hydrolases"/>
    <property type="match status" value="2"/>
</dbReference>
<dbReference type="RefSeq" id="WP_315625287.1">
    <property type="nucleotide sequence ID" value="NZ_JAUHMF010000002.1"/>
</dbReference>
<evidence type="ECO:0000256" key="9">
    <source>
        <dbReference type="PIRNR" id="PIRNR003128"/>
    </source>
</evidence>
<protein>
    <recommendedName>
        <fullName evidence="3 9">DNA repair protein RecN</fullName>
    </recommendedName>
    <alternativeName>
        <fullName evidence="8 9">Recombination protein N</fullName>
    </alternativeName>
</protein>
<accession>A0ABU3NP57</accession>
<keyword evidence="6" id="KW-0067">ATP-binding</keyword>
<feature type="domain" description="RecF/RecN/SMC N-terminal" evidence="11">
    <location>
        <begin position="1"/>
        <end position="529"/>
    </location>
</feature>
<evidence type="ECO:0000256" key="8">
    <source>
        <dbReference type="ARBA" id="ARBA00033408"/>
    </source>
</evidence>
<dbReference type="InterPro" id="IPR003395">
    <property type="entry name" value="RecF/RecN/SMC_N"/>
</dbReference>
<evidence type="ECO:0000256" key="7">
    <source>
        <dbReference type="ARBA" id="ARBA00023204"/>
    </source>
</evidence>
<dbReference type="CDD" id="cd03241">
    <property type="entry name" value="ABC_RecN"/>
    <property type="match status" value="2"/>
</dbReference>
<dbReference type="Pfam" id="PF02463">
    <property type="entry name" value="SMC_N"/>
    <property type="match status" value="1"/>
</dbReference>
<keyword evidence="5 9" id="KW-0227">DNA damage</keyword>
<proteinExistence type="inferred from homology"/>
<evidence type="ECO:0000256" key="10">
    <source>
        <dbReference type="SAM" id="Coils"/>
    </source>
</evidence>
<evidence type="ECO:0000256" key="5">
    <source>
        <dbReference type="ARBA" id="ARBA00022763"/>
    </source>
</evidence>
<keyword evidence="4" id="KW-0547">Nucleotide-binding</keyword>
<dbReference type="PIRSF" id="PIRSF003128">
    <property type="entry name" value="RecN"/>
    <property type="match status" value="1"/>
</dbReference>
<evidence type="ECO:0000256" key="6">
    <source>
        <dbReference type="ARBA" id="ARBA00022840"/>
    </source>
</evidence>
<evidence type="ECO:0000313" key="12">
    <source>
        <dbReference type="EMBL" id="MDT8898624.1"/>
    </source>
</evidence>
<dbReference type="InterPro" id="IPR027417">
    <property type="entry name" value="P-loop_NTPase"/>
</dbReference>
<keyword evidence="7 9" id="KW-0234">DNA repair</keyword>
<evidence type="ECO:0000259" key="11">
    <source>
        <dbReference type="Pfam" id="PF02463"/>
    </source>
</evidence>
<comment type="caution">
    <text evidence="12">The sequence shown here is derived from an EMBL/GenBank/DDBJ whole genome shotgun (WGS) entry which is preliminary data.</text>
</comment>
<dbReference type="Proteomes" id="UP001254165">
    <property type="component" value="Unassembled WGS sequence"/>
</dbReference>
<organism evidence="12 13">
    <name type="scientific">Thermanaerothrix solaris</name>
    <dbReference type="NCBI Taxonomy" id="3058434"/>
    <lineage>
        <taxon>Bacteria</taxon>
        <taxon>Bacillati</taxon>
        <taxon>Chloroflexota</taxon>
        <taxon>Anaerolineae</taxon>
        <taxon>Anaerolineales</taxon>
        <taxon>Anaerolineaceae</taxon>
        <taxon>Thermanaerothrix</taxon>
    </lineage>
</organism>
<dbReference type="InterPro" id="IPR004604">
    <property type="entry name" value="DNA_recomb/repair_RecN"/>
</dbReference>
<dbReference type="PANTHER" id="PTHR11059">
    <property type="entry name" value="DNA REPAIR PROTEIN RECN"/>
    <property type="match status" value="1"/>
</dbReference>
<comment type="function">
    <text evidence="1 9">May be involved in recombinational repair of damaged DNA.</text>
</comment>
<gene>
    <name evidence="12" type="primary">recN</name>
    <name evidence="12" type="ORF">QYE77_10110</name>
</gene>
<keyword evidence="10" id="KW-0175">Coiled coil</keyword>
<name>A0ABU3NP57_9CHLR</name>
<reference evidence="12 13" key="1">
    <citation type="submission" date="2023-07" db="EMBL/GenBank/DDBJ databases">
        <title>Novel species of Thermanaerothrix with wide hydrolytic capabilities.</title>
        <authorList>
            <person name="Zayulina K.S."/>
            <person name="Podosokorskaya O.A."/>
            <person name="Elcheninov A.G."/>
        </authorList>
    </citation>
    <scope>NUCLEOTIDE SEQUENCE [LARGE SCALE GENOMIC DNA]</scope>
    <source>
        <strain evidence="12 13">4228-RoL</strain>
    </source>
</reference>
<evidence type="ECO:0000256" key="4">
    <source>
        <dbReference type="ARBA" id="ARBA00022741"/>
    </source>
</evidence>
<evidence type="ECO:0000313" key="13">
    <source>
        <dbReference type="Proteomes" id="UP001254165"/>
    </source>
</evidence>
<feature type="coiled-coil region" evidence="10">
    <location>
        <begin position="163"/>
        <end position="190"/>
    </location>
</feature>
<evidence type="ECO:0000256" key="2">
    <source>
        <dbReference type="ARBA" id="ARBA00009441"/>
    </source>
</evidence>
<comment type="similarity">
    <text evidence="2 9">Belongs to the RecN family.</text>
</comment>
<keyword evidence="13" id="KW-1185">Reference proteome</keyword>
<sequence>MLRELRIENFAIIEHLELNFEPGLTVFTGETGAGKSILLDALMMVLGGPTDVTFIRSGADRAIVEAVFEITPSVREPLLTMLDAENLLDEDREHVLLARELRQGGRSLARVNGRSVSLGLLREIGRLLVDIHGQSEHLSLLDVRQHLHLLDRYAGNAPWVEAYRQTYREWRHLERELQNLREAERDAAQRVDLLTFQIREIEAANLQPGEEDELRQERNRLANAEHLATQIRQALLLLDEGEGETPPLTDVLGQVAQVLHTIARLDPSQHGLSEQAETLLAMAEDLARELRRYQEQIEYNPRRLEKIEERLDLIQRLKRKYGGSIEAILAYAEKARQDLDTITHATERIAELEAQREVLLQQLRERGLALSARRREAATGLARAVEAELADLSMSGARFEVAITFLEDPNGLPLDDGRNVHIDERGFDQVEFLIAPNPGEGLKPLVKIASGGETSRLMLALKRVLTQADAIPTLIFDEIDQGIGGRVGSVVGEKLWLLARHHQVLCVTHLPQLAAYGDHHYGVRKQVQGGRTTTQVQALEGKARVTELAQMLGGQSAAHLSAAQETLEQAQQRRQVLLTTRVQVRDG</sequence>
<evidence type="ECO:0000256" key="1">
    <source>
        <dbReference type="ARBA" id="ARBA00003618"/>
    </source>
</evidence>
<dbReference type="EMBL" id="JAUHMF010000002">
    <property type="protein sequence ID" value="MDT8898624.1"/>
    <property type="molecule type" value="Genomic_DNA"/>
</dbReference>
<evidence type="ECO:0000256" key="3">
    <source>
        <dbReference type="ARBA" id="ARBA00021315"/>
    </source>
</evidence>
<dbReference type="Gene3D" id="3.40.50.300">
    <property type="entry name" value="P-loop containing nucleotide triphosphate hydrolases"/>
    <property type="match status" value="2"/>
</dbReference>
<dbReference type="PANTHER" id="PTHR11059:SF0">
    <property type="entry name" value="DNA REPAIR PROTEIN RECN"/>
    <property type="match status" value="1"/>
</dbReference>